<proteinExistence type="predicted"/>
<dbReference type="KEGG" id="dfa:DFA_06714"/>
<protein>
    <submittedName>
        <fullName evidence="2">Uncharacterized protein</fullName>
    </submittedName>
</protein>
<accession>F4Q227</accession>
<name>F4Q227_CACFS</name>
<dbReference type="EMBL" id="GL883020">
    <property type="protein sequence ID" value="EGG18047.1"/>
    <property type="molecule type" value="Genomic_DNA"/>
</dbReference>
<sequence>MIYNTLSKISIKQSVLLNNSSSSSSFSTVQQQNQQQSNNSITRFMRPAWAFGYI</sequence>
<dbReference type="Proteomes" id="UP000007797">
    <property type="component" value="Unassembled WGS sequence"/>
</dbReference>
<dbReference type="GeneID" id="14870218"/>
<organism evidence="2 3">
    <name type="scientific">Cavenderia fasciculata</name>
    <name type="common">Slime mold</name>
    <name type="synonym">Dictyostelium fasciculatum</name>
    <dbReference type="NCBI Taxonomy" id="261658"/>
    <lineage>
        <taxon>Eukaryota</taxon>
        <taxon>Amoebozoa</taxon>
        <taxon>Evosea</taxon>
        <taxon>Eumycetozoa</taxon>
        <taxon>Dictyostelia</taxon>
        <taxon>Acytosteliales</taxon>
        <taxon>Cavenderiaceae</taxon>
        <taxon>Cavenderia</taxon>
    </lineage>
</organism>
<gene>
    <name evidence="2" type="ORF">DFA_06714</name>
</gene>
<evidence type="ECO:0000256" key="1">
    <source>
        <dbReference type="SAM" id="MobiDB-lite"/>
    </source>
</evidence>
<evidence type="ECO:0000313" key="2">
    <source>
        <dbReference type="EMBL" id="EGG18047.1"/>
    </source>
</evidence>
<dbReference type="AlphaFoldDB" id="F4Q227"/>
<reference evidence="3" key="1">
    <citation type="journal article" date="2011" name="Genome Res.">
        <title>Phylogeny-wide analysis of social amoeba genomes highlights ancient origins for complex intercellular communication.</title>
        <authorList>
            <person name="Heidel A.J."/>
            <person name="Lawal H.M."/>
            <person name="Felder M."/>
            <person name="Schilde C."/>
            <person name="Helps N.R."/>
            <person name="Tunggal B."/>
            <person name="Rivero F."/>
            <person name="John U."/>
            <person name="Schleicher M."/>
            <person name="Eichinger L."/>
            <person name="Platzer M."/>
            <person name="Noegel A.A."/>
            <person name="Schaap P."/>
            <person name="Gloeckner G."/>
        </authorList>
    </citation>
    <scope>NUCLEOTIDE SEQUENCE [LARGE SCALE GENOMIC DNA]</scope>
    <source>
        <strain evidence="3">SH3</strain>
    </source>
</reference>
<keyword evidence="3" id="KW-1185">Reference proteome</keyword>
<dbReference type="RefSeq" id="XP_004356940.1">
    <property type="nucleotide sequence ID" value="XM_004356886.1"/>
</dbReference>
<evidence type="ECO:0000313" key="3">
    <source>
        <dbReference type="Proteomes" id="UP000007797"/>
    </source>
</evidence>
<feature type="region of interest" description="Disordered" evidence="1">
    <location>
        <begin position="20"/>
        <end position="40"/>
    </location>
</feature>